<feature type="non-terminal residue" evidence="1">
    <location>
        <position position="9"/>
    </location>
</feature>
<evidence type="ECO:0000313" key="2">
    <source>
        <dbReference type="Proteomes" id="UP000234681"/>
    </source>
</evidence>
<accession>A6KMP2</accession>
<dbReference type="Proteomes" id="UP000234681">
    <property type="component" value="Chromosome 2"/>
</dbReference>
<feature type="non-terminal residue" evidence="1">
    <location>
        <position position="1"/>
    </location>
</feature>
<sequence length="9" mass="1145">QRSWATFHL</sequence>
<organism evidence="1 2">
    <name type="scientific">Rattus norvegicus</name>
    <name type="common">Rat</name>
    <dbReference type="NCBI Taxonomy" id="10116"/>
    <lineage>
        <taxon>Eukaryota</taxon>
        <taxon>Metazoa</taxon>
        <taxon>Chordata</taxon>
        <taxon>Craniata</taxon>
        <taxon>Vertebrata</taxon>
        <taxon>Euteleostomi</taxon>
        <taxon>Mammalia</taxon>
        <taxon>Eutheria</taxon>
        <taxon>Euarchontoglires</taxon>
        <taxon>Glires</taxon>
        <taxon>Rodentia</taxon>
        <taxon>Myomorpha</taxon>
        <taxon>Muroidea</taxon>
        <taxon>Muridae</taxon>
        <taxon>Murinae</taxon>
        <taxon>Rattus</taxon>
    </lineage>
</organism>
<evidence type="ECO:0000313" key="1">
    <source>
        <dbReference type="EMBL" id="EDL87872.1"/>
    </source>
</evidence>
<reference evidence="2" key="1">
    <citation type="submission" date="2005-09" db="EMBL/GenBank/DDBJ databases">
        <authorList>
            <person name="Mural R.J."/>
            <person name="Li P.W."/>
            <person name="Adams M.D."/>
            <person name="Amanatides P.G."/>
            <person name="Baden-Tillson H."/>
            <person name="Barnstead M."/>
            <person name="Chin S.H."/>
            <person name="Dew I."/>
            <person name="Evans C.A."/>
            <person name="Ferriera S."/>
            <person name="Flanigan M."/>
            <person name="Fosler C."/>
            <person name="Glodek A."/>
            <person name="Gu Z."/>
            <person name="Holt R.A."/>
            <person name="Jennings D."/>
            <person name="Kraft C.L."/>
            <person name="Lu F."/>
            <person name="Nguyen T."/>
            <person name="Nusskern D.R."/>
            <person name="Pfannkoch C.M."/>
            <person name="Sitter C."/>
            <person name="Sutton G.G."/>
            <person name="Venter J.C."/>
            <person name="Wang Z."/>
            <person name="Woodage T."/>
            <person name="Zheng X.H."/>
            <person name="Zhong F."/>
        </authorList>
    </citation>
    <scope>NUCLEOTIDE SEQUENCE [LARGE SCALE GENOMIC DNA]</scope>
    <source>
        <strain>BN</strain>
        <strain evidence="2">Sprague-Dawley</strain>
    </source>
</reference>
<gene>
    <name evidence="1" type="ORF">rCG_40937</name>
</gene>
<name>A6KMP2_RAT</name>
<protein>
    <submittedName>
        <fullName evidence="1">RCG40937</fullName>
    </submittedName>
</protein>
<dbReference type="EMBL" id="CH474068">
    <property type="protein sequence ID" value="EDL87872.1"/>
    <property type="molecule type" value="Genomic_DNA"/>
</dbReference>
<proteinExistence type="predicted"/>